<proteinExistence type="predicted"/>
<reference evidence="2" key="1">
    <citation type="journal article" date="2019" name="Int. J. Syst. Evol. Microbiol.">
        <title>The Global Catalogue of Microorganisms (GCM) 10K type strain sequencing project: providing services to taxonomists for standard genome sequencing and annotation.</title>
        <authorList>
            <consortium name="The Broad Institute Genomics Platform"/>
            <consortium name="The Broad Institute Genome Sequencing Center for Infectious Disease"/>
            <person name="Wu L."/>
            <person name="Ma J."/>
        </authorList>
    </citation>
    <scope>NUCLEOTIDE SEQUENCE [LARGE SCALE GENOMIC DNA]</scope>
    <source>
        <strain evidence="2">CCUG 15531</strain>
    </source>
</reference>
<dbReference type="Proteomes" id="UP001597227">
    <property type="component" value="Unassembled WGS sequence"/>
</dbReference>
<evidence type="ECO:0000313" key="1">
    <source>
        <dbReference type="EMBL" id="MFD1781658.1"/>
    </source>
</evidence>
<accession>A0ABW4MVT3</accession>
<gene>
    <name evidence="1" type="ORF">ACFSFW_23710</name>
</gene>
<dbReference type="RefSeq" id="WP_388042093.1">
    <property type="nucleotide sequence ID" value="NZ_JBHUEK010000034.1"/>
</dbReference>
<evidence type="ECO:0000313" key="2">
    <source>
        <dbReference type="Proteomes" id="UP001597227"/>
    </source>
</evidence>
<dbReference type="EMBL" id="JBHUEK010000034">
    <property type="protein sequence ID" value="MFD1781658.1"/>
    <property type="molecule type" value="Genomic_DNA"/>
</dbReference>
<keyword evidence="2" id="KW-1185">Reference proteome</keyword>
<name>A0ABW4MVT3_9BACI</name>
<sequence length="139" mass="16526">MKVRDLYIDTICYEEVSLAHYIHHLLQEGKISLEDDESKLDLNAADHAKVRDMIEQNVLGFHKIGVYALKKNQQEFVFIFAEFEQEAIEFFAKTFNQTPLNCHQYSLNTQLLREHRVTTFWEMRKEHLVFPAIAGFYER</sequence>
<protein>
    <submittedName>
        <fullName evidence="1">Uncharacterized protein</fullName>
    </submittedName>
</protein>
<organism evidence="1 2">
    <name type="scientific">Fredinandcohnia salidurans</name>
    <dbReference type="NCBI Taxonomy" id="2595041"/>
    <lineage>
        <taxon>Bacteria</taxon>
        <taxon>Bacillati</taxon>
        <taxon>Bacillota</taxon>
        <taxon>Bacilli</taxon>
        <taxon>Bacillales</taxon>
        <taxon>Bacillaceae</taxon>
        <taxon>Fredinandcohnia</taxon>
    </lineage>
</organism>
<comment type="caution">
    <text evidence="1">The sequence shown here is derived from an EMBL/GenBank/DDBJ whole genome shotgun (WGS) entry which is preliminary data.</text>
</comment>